<dbReference type="RefSeq" id="WP_146448081.1">
    <property type="nucleotide sequence ID" value="NZ_SJPS01000001.1"/>
</dbReference>
<keyword evidence="5" id="KW-1185">Reference proteome</keyword>
<feature type="region of interest" description="Disordered" evidence="1">
    <location>
        <begin position="275"/>
        <end position="301"/>
    </location>
</feature>
<keyword evidence="2" id="KW-0732">Signal</keyword>
<dbReference type="InterPro" id="IPR016187">
    <property type="entry name" value="CTDL_fold"/>
</dbReference>
<keyword evidence="4" id="KW-0808">Transferase</keyword>
<dbReference type="InterPro" id="IPR051043">
    <property type="entry name" value="Sulfatase_Mod_Factor_Kinase"/>
</dbReference>
<feature type="domain" description="Sulfatase-modifying factor enzyme-like" evidence="3">
    <location>
        <begin position="49"/>
        <end position="311"/>
    </location>
</feature>
<gene>
    <name evidence="4" type="primary">pkn1_1</name>
    <name evidence="4" type="ORF">Pla144_09220</name>
</gene>
<organism evidence="4 5">
    <name type="scientific">Bythopirellula polymerisocia</name>
    <dbReference type="NCBI Taxonomy" id="2528003"/>
    <lineage>
        <taxon>Bacteria</taxon>
        <taxon>Pseudomonadati</taxon>
        <taxon>Planctomycetota</taxon>
        <taxon>Planctomycetia</taxon>
        <taxon>Pirellulales</taxon>
        <taxon>Lacipirellulaceae</taxon>
        <taxon>Bythopirellula</taxon>
    </lineage>
</organism>
<dbReference type="SUPFAM" id="SSF56436">
    <property type="entry name" value="C-type lectin-like"/>
    <property type="match status" value="1"/>
</dbReference>
<name>A0A5C6D4F7_9BACT</name>
<protein>
    <submittedName>
        <fullName evidence="4">Serine/threonine-protein kinase pkn1</fullName>
        <ecNumber evidence="4">2.7.11.1</ecNumber>
    </submittedName>
</protein>
<dbReference type="InterPro" id="IPR005532">
    <property type="entry name" value="SUMF_dom"/>
</dbReference>
<accession>A0A5C6D4F7</accession>
<reference evidence="4 5" key="1">
    <citation type="submission" date="2019-02" db="EMBL/GenBank/DDBJ databases">
        <title>Deep-cultivation of Planctomycetes and their phenomic and genomic characterization uncovers novel biology.</title>
        <authorList>
            <person name="Wiegand S."/>
            <person name="Jogler M."/>
            <person name="Boedeker C."/>
            <person name="Pinto D."/>
            <person name="Vollmers J."/>
            <person name="Rivas-Marin E."/>
            <person name="Kohn T."/>
            <person name="Peeters S.H."/>
            <person name="Heuer A."/>
            <person name="Rast P."/>
            <person name="Oberbeckmann S."/>
            <person name="Bunk B."/>
            <person name="Jeske O."/>
            <person name="Meyerdierks A."/>
            <person name="Storesund J.E."/>
            <person name="Kallscheuer N."/>
            <person name="Luecker S."/>
            <person name="Lage O.M."/>
            <person name="Pohl T."/>
            <person name="Merkel B.J."/>
            <person name="Hornburger P."/>
            <person name="Mueller R.-W."/>
            <person name="Bruemmer F."/>
            <person name="Labrenz M."/>
            <person name="Spormann A.M."/>
            <person name="Op Den Camp H."/>
            <person name="Overmann J."/>
            <person name="Amann R."/>
            <person name="Jetten M.S.M."/>
            <person name="Mascher T."/>
            <person name="Medema M.H."/>
            <person name="Devos D.P."/>
            <person name="Kaster A.-K."/>
            <person name="Ovreas L."/>
            <person name="Rohde M."/>
            <person name="Galperin M.Y."/>
            <person name="Jogler C."/>
        </authorList>
    </citation>
    <scope>NUCLEOTIDE SEQUENCE [LARGE SCALE GENOMIC DNA]</scope>
    <source>
        <strain evidence="4 5">Pla144</strain>
    </source>
</reference>
<dbReference type="EMBL" id="SJPS01000001">
    <property type="protein sequence ID" value="TWU30136.1"/>
    <property type="molecule type" value="Genomic_DNA"/>
</dbReference>
<dbReference type="PANTHER" id="PTHR23150:SF19">
    <property type="entry name" value="FORMYLGLYCINE-GENERATING ENZYME"/>
    <property type="match status" value="1"/>
</dbReference>
<evidence type="ECO:0000256" key="1">
    <source>
        <dbReference type="SAM" id="MobiDB-lite"/>
    </source>
</evidence>
<dbReference type="OrthoDB" id="9812426at2"/>
<dbReference type="GO" id="GO:0120147">
    <property type="term" value="F:formylglycine-generating oxidase activity"/>
    <property type="evidence" value="ECO:0007669"/>
    <property type="project" value="TreeGrafter"/>
</dbReference>
<proteinExistence type="predicted"/>
<dbReference type="Pfam" id="PF03781">
    <property type="entry name" value="FGE-sulfatase"/>
    <property type="match status" value="1"/>
</dbReference>
<keyword evidence="4" id="KW-0418">Kinase</keyword>
<dbReference type="Proteomes" id="UP000318437">
    <property type="component" value="Unassembled WGS sequence"/>
</dbReference>
<evidence type="ECO:0000256" key="2">
    <source>
        <dbReference type="SAM" id="SignalP"/>
    </source>
</evidence>
<dbReference type="InterPro" id="IPR042095">
    <property type="entry name" value="SUMF_sf"/>
</dbReference>
<feature type="signal peptide" evidence="2">
    <location>
        <begin position="1"/>
        <end position="23"/>
    </location>
</feature>
<evidence type="ECO:0000259" key="3">
    <source>
        <dbReference type="Pfam" id="PF03781"/>
    </source>
</evidence>
<dbReference type="AlphaFoldDB" id="A0A5C6D4F7"/>
<feature type="chain" id="PRO_5023123890" evidence="2">
    <location>
        <begin position="24"/>
        <end position="318"/>
    </location>
</feature>
<sequence precursor="true">MARQHKKMLWLLAALLPLPLAYTFHTVEREPTSRSNAAAKNGVRKQSESGMALLPEGVFLMGSPRPGPADQRPVHRVGLKSFRLDITLVTNREFENFIDETGYLTTAEKRGWSLLFDRKSGRWDEAAGVCWRHPTGANSSLVGKDDYPVVHVSWFDAMAYATWAGKRLSSEAEYEYAARGGLSDAPFPWGRELTPENQMQANYWQGKFPLTNLGQDGFLGVAPVKSFPANRFGLFDIAGNVACWCADWYGADSYGSGGARSGSGPDTGTERVLRGGSWISQSEKGGGLQVSDRDHAPPTATNDYVGFRCARDGKPLVK</sequence>
<evidence type="ECO:0000313" key="4">
    <source>
        <dbReference type="EMBL" id="TWU30136.1"/>
    </source>
</evidence>
<comment type="caution">
    <text evidence="4">The sequence shown here is derived from an EMBL/GenBank/DDBJ whole genome shotgun (WGS) entry which is preliminary data.</text>
</comment>
<dbReference type="PANTHER" id="PTHR23150">
    <property type="entry name" value="SULFATASE MODIFYING FACTOR 1, 2"/>
    <property type="match status" value="1"/>
</dbReference>
<dbReference type="EC" id="2.7.11.1" evidence="4"/>
<dbReference type="GO" id="GO:0004674">
    <property type="term" value="F:protein serine/threonine kinase activity"/>
    <property type="evidence" value="ECO:0007669"/>
    <property type="project" value="UniProtKB-EC"/>
</dbReference>
<evidence type="ECO:0000313" key="5">
    <source>
        <dbReference type="Proteomes" id="UP000318437"/>
    </source>
</evidence>
<dbReference type="Gene3D" id="3.90.1580.10">
    <property type="entry name" value="paralog of FGE (formylglycine-generating enzyme)"/>
    <property type="match status" value="1"/>
</dbReference>